<evidence type="ECO:0000313" key="3">
    <source>
        <dbReference type="Proteomes" id="UP001207654"/>
    </source>
</evidence>
<reference evidence="2 3" key="1">
    <citation type="submission" date="2022-11" db="EMBL/GenBank/DDBJ databases">
        <title>Minimal conservation of predation-associated metabolite biosynthetic gene clusters underscores biosynthetic potential of Myxococcota including descriptions for ten novel species: Archangium lansinium sp. nov., Myxococcus landrumus sp. nov., Nannocystis bai.</title>
        <authorList>
            <person name="Ahearne A."/>
            <person name="Stevens C."/>
            <person name="Phillips K."/>
        </authorList>
    </citation>
    <scope>NUCLEOTIDE SEQUENCE [LARGE SCALE GENOMIC DNA]</scope>
    <source>
        <strain evidence="2 3">MIWBW</strain>
    </source>
</reference>
<evidence type="ECO:0000256" key="1">
    <source>
        <dbReference type="SAM" id="MobiDB-lite"/>
    </source>
</evidence>
<feature type="region of interest" description="Disordered" evidence="1">
    <location>
        <begin position="37"/>
        <end position="63"/>
    </location>
</feature>
<feature type="compositionally biased region" description="Basic and acidic residues" evidence="1">
    <location>
        <begin position="42"/>
        <end position="51"/>
    </location>
</feature>
<name>A0ABT3ZY40_9BACT</name>
<protein>
    <submittedName>
        <fullName evidence="2">Uncharacterized protein</fullName>
    </submittedName>
</protein>
<dbReference type="Proteomes" id="UP001207654">
    <property type="component" value="Unassembled WGS sequence"/>
</dbReference>
<organism evidence="2 3">
    <name type="scientific">Archangium lansingense</name>
    <dbReference type="NCBI Taxonomy" id="2995310"/>
    <lineage>
        <taxon>Bacteria</taxon>
        <taxon>Pseudomonadati</taxon>
        <taxon>Myxococcota</taxon>
        <taxon>Myxococcia</taxon>
        <taxon>Myxococcales</taxon>
        <taxon>Cystobacterineae</taxon>
        <taxon>Archangiaceae</taxon>
        <taxon>Archangium</taxon>
    </lineage>
</organism>
<evidence type="ECO:0000313" key="2">
    <source>
        <dbReference type="EMBL" id="MCY1074315.1"/>
    </source>
</evidence>
<accession>A0ABT3ZY40</accession>
<comment type="caution">
    <text evidence="2">The sequence shown here is derived from an EMBL/GenBank/DDBJ whole genome shotgun (WGS) entry which is preliminary data.</text>
</comment>
<dbReference type="RefSeq" id="WP_267533289.1">
    <property type="nucleotide sequence ID" value="NZ_JAPNKA010000001.1"/>
</dbReference>
<keyword evidence="3" id="KW-1185">Reference proteome</keyword>
<dbReference type="EMBL" id="JAPNKA010000001">
    <property type="protein sequence ID" value="MCY1074315.1"/>
    <property type="molecule type" value="Genomic_DNA"/>
</dbReference>
<gene>
    <name evidence="2" type="ORF">OV287_07435</name>
</gene>
<proteinExistence type="predicted"/>
<sequence length="92" mass="10320">MNPQLLLQDSPSFRRTVVLMVLIAILLFDWQPDSRLLSKPAQRREEDRPLPEDGNAVGAQAARPLRSAHLDAVVRPLPGVRQAARRRPGRHG</sequence>